<dbReference type="Proteomes" id="UP001321421">
    <property type="component" value="Chromosome"/>
</dbReference>
<sequence>MFVISGFVARNRTIVKRVKDAALAPIYFLFAGEDGERCPALGAFSDPGVLRLAAREWGSRSGQQATWEEFFLGAPEAPFEVSGTIYAWLAVWPDSPVIANAHLSRETAMEWVRRSPLSESGYTASVLTLVSFRLNEFDRGHPVTTKAT</sequence>
<accession>A0ABM8HB95</accession>
<reference evidence="2" key="1">
    <citation type="journal article" date="2019" name="Int. J. Syst. Evol. Microbiol.">
        <title>The Global Catalogue of Microorganisms (GCM) 10K type strain sequencing project: providing services to taxonomists for standard genome sequencing and annotation.</title>
        <authorList>
            <consortium name="The Broad Institute Genomics Platform"/>
            <consortium name="The Broad Institute Genome Sequencing Center for Infectious Disease"/>
            <person name="Wu L."/>
            <person name="Ma J."/>
        </authorList>
    </citation>
    <scope>NUCLEOTIDE SEQUENCE [LARGE SCALE GENOMIC DNA]</scope>
    <source>
        <strain evidence="2">NBRC 110608</strain>
    </source>
</reference>
<gene>
    <name evidence="1" type="ORF">GCM10025872_17010</name>
</gene>
<proteinExistence type="predicted"/>
<name>A0ABM8HB95_9MICO</name>
<evidence type="ECO:0000313" key="1">
    <source>
        <dbReference type="EMBL" id="BDZ58044.1"/>
    </source>
</evidence>
<evidence type="ECO:0000313" key="2">
    <source>
        <dbReference type="Proteomes" id="UP001321421"/>
    </source>
</evidence>
<organism evidence="1 2">
    <name type="scientific">Barrientosiimonas endolithica</name>
    <dbReference type="NCBI Taxonomy" id="1535208"/>
    <lineage>
        <taxon>Bacteria</taxon>
        <taxon>Bacillati</taxon>
        <taxon>Actinomycetota</taxon>
        <taxon>Actinomycetes</taxon>
        <taxon>Micrococcales</taxon>
        <taxon>Dermacoccaceae</taxon>
        <taxon>Barrientosiimonas</taxon>
    </lineage>
</organism>
<protein>
    <submittedName>
        <fullName evidence="1">Uncharacterized protein</fullName>
    </submittedName>
</protein>
<keyword evidence="2" id="KW-1185">Reference proteome</keyword>
<dbReference type="EMBL" id="AP027735">
    <property type="protein sequence ID" value="BDZ58044.1"/>
    <property type="molecule type" value="Genomic_DNA"/>
</dbReference>